<feature type="region of interest" description="Disordered" evidence="1">
    <location>
        <begin position="97"/>
        <end position="144"/>
    </location>
</feature>
<reference evidence="3" key="1">
    <citation type="submission" date="2025-08" db="UniProtKB">
        <authorList>
            <consortium name="RefSeq"/>
        </authorList>
    </citation>
    <scope>IDENTIFICATION</scope>
</reference>
<name>A0A6J2YN18_SITOR</name>
<dbReference type="GeneID" id="115888596"/>
<proteinExistence type="predicted"/>
<evidence type="ECO:0000313" key="3">
    <source>
        <dbReference type="RefSeq" id="XP_030764220.1"/>
    </source>
</evidence>
<organism evidence="2 3">
    <name type="scientific">Sitophilus oryzae</name>
    <name type="common">Rice weevil</name>
    <name type="synonym">Curculio oryzae</name>
    <dbReference type="NCBI Taxonomy" id="7048"/>
    <lineage>
        <taxon>Eukaryota</taxon>
        <taxon>Metazoa</taxon>
        <taxon>Ecdysozoa</taxon>
        <taxon>Arthropoda</taxon>
        <taxon>Hexapoda</taxon>
        <taxon>Insecta</taxon>
        <taxon>Pterygota</taxon>
        <taxon>Neoptera</taxon>
        <taxon>Endopterygota</taxon>
        <taxon>Coleoptera</taxon>
        <taxon>Polyphaga</taxon>
        <taxon>Cucujiformia</taxon>
        <taxon>Curculionidae</taxon>
        <taxon>Dryophthorinae</taxon>
        <taxon>Sitophilus</taxon>
    </lineage>
</organism>
<sequence length="144" mass="15289">MIYFFHHYELPVILQQEQLQRFIRTSQQQPAPPRDGPTIGNGTLPIIRGRFLQLFSAVRPSATTQTSTIAVSQVSTVATSTSTTTTSTIGTIAQPINSSQSSQTVPTTVETVDSQTSTGSPSVAVSIQTNDEGTRAPSGGPDQP</sequence>
<dbReference type="KEGG" id="soy:115888596"/>
<feature type="compositionally biased region" description="Polar residues" evidence="1">
    <location>
        <begin position="113"/>
        <end position="131"/>
    </location>
</feature>
<evidence type="ECO:0000256" key="1">
    <source>
        <dbReference type="SAM" id="MobiDB-lite"/>
    </source>
</evidence>
<dbReference type="InParanoid" id="A0A6J2YN18"/>
<feature type="compositionally biased region" description="Low complexity" evidence="1">
    <location>
        <begin position="97"/>
        <end position="112"/>
    </location>
</feature>
<dbReference type="RefSeq" id="XP_030764220.1">
    <property type="nucleotide sequence ID" value="XM_030908360.1"/>
</dbReference>
<protein>
    <submittedName>
        <fullName evidence="3">Ras guanine nucleotide exchange factor G-like</fullName>
    </submittedName>
</protein>
<accession>A0A6J2YN18</accession>
<dbReference type="Proteomes" id="UP000504635">
    <property type="component" value="Unplaced"/>
</dbReference>
<dbReference type="AlphaFoldDB" id="A0A6J2YN18"/>
<keyword evidence="2" id="KW-1185">Reference proteome</keyword>
<dbReference type="OrthoDB" id="6779347at2759"/>
<evidence type="ECO:0000313" key="2">
    <source>
        <dbReference type="Proteomes" id="UP000504635"/>
    </source>
</evidence>
<gene>
    <name evidence="3" type="primary">LOC115888596</name>
</gene>